<comment type="similarity">
    <text evidence="1">Belongs to the 'phage' integrase family.</text>
</comment>
<keyword evidence="3" id="KW-0238">DNA-binding</keyword>
<dbReference type="GO" id="GO:0003677">
    <property type="term" value="F:DNA binding"/>
    <property type="evidence" value="ECO:0007669"/>
    <property type="project" value="UniProtKB-KW"/>
</dbReference>
<proteinExistence type="inferred from homology"/>
<dbReference type="InterPro" id="IPR050090">
    <property type="entry name" value="Tyrosine_recombinase_XerCD"/>
</dbReference>
<sequence length="264" mass="30124">RSVADLRSRLNAFAKAFEGRRVSAVDEQEVRNWLDGMNRLSARSLKNYRNAVCGFFNWAVARKYRPGNPVAAIPVPKIDWKPPCILTVAETNRLLRAALEVEGNYGRKLLACHALALFAGIRTQEVTQLNWSAVNLDRKLVRIDATIAKKRRLRTVDLPDNCVAWLRLCAEKEGRVSPPKYYKRVAEFRRDAGFTDWKDEKSNALRHSFGSYHFALYQNAPLTSSLLGHRGDDDVLFDHYRALCDKKDAEAYFAITPKNVGRKK</sequence>
<evidence type="ECO:0000259" key="6">
    <source>
        <dbReference type="PROSITE" id="PS51900"/>
    </source>
</evidence>
<feature type="domain" description="Tyr recombinase" evidence="5">
    <location>
        <begin position="81"/>
        <end position="253"/>
    </location>
</feature>
<dbReference type="InterPro" id="IPR010998">
    <property type="entry name" value="Integrase_recombinase_N"/>
</dbReference>
<dbReference type="InterPro" id="IPR004107">
    <property type="entry name" value="Integrase_SAM-like_N"/>
</dbReference>
<feature type="non-terminal residue" evidence="7">
    <location>
        <position position="1"/>
    </location>
</feature>
<dbReference type="InterPro" id="IPR044068">
    <property type="entry name" value="CB"/>
</dbReference>
<reference evidence="7" key="1">
    <citation type="submission" date="2018-05" db="EMBL/GenBank/DDBJ databases">
        <authorList>
            <person name="Lanie J.A."/>
            <person name="Ng W.-L."/>
            <person name="Kazmierczak K.M."/>
            <person name="Andrzejewski T.M."/>
            <person name="Davidsen T.M."/>
            <person name="Wayne K.J."/>
            <person name="Tettelin H."/>
            <person name="Glass J.I."/>
            <person name="Rusch D."/>
            <person name="Podicherti R."/>
            <person name="Tsui H.-C.T."/>
            <person name="Winkler M.E."/>
        </authorList>
    </citation>
    <scope>NUCLEOTIDE SEQUENCE</scope>
</reference>
<dbReference type="InterPro" id="IPR002104">
    <property type="entry name" value="Integrase_catalytic"/>
</dbReference>
<dbReference type="Gene3D" id="1.10.150.130">
    <property type="match status" value="1"/>
</dbReference>
<dbReference type="Pfam" id="PF00589">
    <property type="entry name" value="Phage_integrase"/>
    <property type="match status" value="1"/>
</dbReference>
<keyword evidence="2" id="KW-0229">DNA integration</keyword>
<evidence type="ECO:0000256" key="4">
    <source>
        <dbReference type="ARBA" id="ARBA00023172"/>
    </source>
</evidence>
<keyword evidence="4" id="KW-0233">DNA recombination</keyword>
<dbReference type="Pfam" id="PF02899">
    <property type="entry name" value="Phage_int_SAM_1"/>
    <property type="match status" value="1"/>
</dbReference>
<dbReference type="SUPFAM" id="SSF56349">
    <property type="entry name" value="DNA breaking-rejoining enzymes"/>
    <property type="match status" value="1"/>
</dbReference>
<dbReference type="PANTHER" id="PTHR30349:SF64">
    <property type="entry name" value="PROPHAGE INTEGRASE INTD-RELATED"/>
    <property type="match status" value="1"/>
</dbReference>
<dbReference type="InterPro" id="IPR011010">
    <property type="entry name" value="DNA_brk_join_enz"/>
</dbReference>
<evidence type="ECO:0000313" key="7">
    <source>
        <dbReference type="EMBL" id="SVC47133.1"/>
    </source>
</evidence>
<name>A0A382MDS6_9ZZZZ</name>
<evidence type="ECO:0008006" key="8">
    <source>
        <dbReference type="Google" id="ProtNLM"/>
    </source>
</evidence>
<dbReference type="PANTHER" id="PTHR30349">
    <property type="entry name" value="PHAGE INTEGRASE-RELATED"/>
    <property type="match status" value="1"/>
</dbReference>
<evidence type="ECO:0000256" key="2">
    <source>
        <dbReference type="ARBA" id="ARBA00022908"/>
    </source>
</evidence>
<dbReference type="PROSITE" id="PS51898">
    <property type="entry name" value="TYR_RECOMBINASE"/>
    <property type="match status" value="1"/>
</dbReference>
<feature type="domain" description="Core-binding (CB)" evidence="6">
    <location>
        <begin position="1"/>
        <end position="60"/>
    </location>
</feature>
<evidence type="ECO:0000256" key="1">
    <source>
        <dbReference type="ARBA" id="ARBA00008857"/>
    </source>
</evidence>
<dbReference type="GO" id="GO:0006310">
    <property type="term" value="P:DNA recombination"/>
    <property type="evidence" value="ECO:0007669"/>
    <property type="project" value="UniProtKB-KW"/>
</dbReference>
<dbReference type="Gene3D" id="1.10.443.10">
    <property type="entry name" value="Intergrase catalytic core"/>
    <property type="match status" value="1"/>
</dbReference>
<dbReference type="AlphaFoldDB" id="A0A382MDS6"/>
<gene>
    <name evidence="7" type="ORF">METZ01_LOCUS299987</name>
</gene>
<dbReference type="PROSITE" id="PS51900">
    <property type="entry name" value="CB"/>
    <property type="match status" value="1"/>
</dbReference>
<dbReference type="GO" id="GO:0015074">
    <property type="term" value="P:DNA integration"/>
    <property type="evidence" value="ECO:0007669"/>
    <property type="project" value="UniProtKB-KW"/>
</dbReference>
<organism evidence="7">
    <name type="scientific">marine metagenome</name>
    <dbReference type="NCBI Taxonomy" id="408172"/>
    <lineage>
        <taxon>unclassified sequences</taxon>
        <taxon>metagenomes</taxon>
        <taxon>ecological metagenomes</taxon>
    </lineage>
</organism>
<evidence type="ECO:0000259" key="5">
    <source>
        <dbReference type="PROSITE" id="PS51898"/>
    </source>
</evidence>
<accession>A0A382MDS6</accession>
<protein>
    <recommendedName>
        <fullName evidence="8">Tyr recombinase domain-containing protein</fullName>
    </recommendedName>
</protein>
<dbReference type="InterPro" id="IPR013762">
    <property type="entry name" value="Integrase-like_cat_sf"/>
</dbReference>
<evidence type="ECO:0000256" key="3">
    <source>
        <dbReference type="ARBA" id="ARBA00023125"/>
    </source>
</evidence>
<dbReference type="EMBL" id="UINC01093039">
    <property type="protein sequence ID" value="SVC47133.1"/>
    <property type="molecule type" value="Genomic_DNA"/>
</dbReference>